<evidence type="ECO:0000256" key="5">
    <source>
        <dbReference type="ARBA" id="ARBA00022737"/>
    </source>
</evidence>
<keyword evidence="4 12" id="KW-0812">Transmembrane</keyword>
<comment type="subcellular location">
    <subcellularLocation>
        <location evidence="1">Cell membrane</location>
        <topology evidence="1">Multi-pass membrane protein</topology>
    </subcellularLocation>
</comment>
<dbReference type="Gene3D" id="3.40.50.300">
    <property type="entry name" value="P-loop containing nucleotide triphosphate hydrolases"/>
    <property type="match status" value="2"/>
</dbReference>
<dbReference type="EMBL" id="MLYV02001350">
    <property type="protein sequence ID" value="PSR70508.1"/>
    <property type="molecule type" value="Genomic_DNA"/>
</dbReference>
<evidence type="ECO:0000259" key="13">
    <source>
        <dbReference type="PROSITE" id="PS50893"/>
    </source>
</evidence>
<keyword evidence="8 12" id="KW-1133">Transmembrane helix</keyword>
<dbReference type="PROSITE" id="PS50929">
    <property type="entry name" value="ABC_TM1F"/>
    <property type="match status" value="2"/>
</dbReference>
<keyword evidence="3" id="KW-0813">Transport</keyword>
<evidence type="ECO:0000256" key="10">
    <source>
        <dbReference type="ARBA" id="ARBA00023180"/>
    </source>
</evidence>
<dbReference type="SUPFAM" id="SSF90123">
    <property type="entry name" value="ABC transporter transmembrane region"/>
    <property type="match status" value="2"/>
</dbReference>
<dbReference type="Pfam" id="PF00664">
    <property type="entry name" value="ABC_membrane"/>
    <property type="match status" value="2"/>
</dbReference>
<comment type="similarity">
    <text evidence="2">Belongs to the ABC transporter superfamily. ABCB family. Multidrug resistance exporter (TC 3.A.1.201) subfamily.</text>
</comment>
<dbReference type="GO" id="GO:0015421">
    <property type="term" value="F:ABC-type oligopeptide transporter activity"/>
    <property type="evidence" value="ECO:0007669"/>
    <property type="project" value="TreeGrafter"/>
</dbReference>
<evidence type="ECO:0000256" key="11">
    <source>
        <dbReference type="SAM" id="MobiDB-lite"/>
    </source>
</evidence>
<evidence type="ECO:0000313" key="15">
    <source>
        <dbReference type="EMBL" id="PSR70508.1"/>
    </source>
</evidence>
<evidence type="ECO:0000256" key="7">
    <source>
        <dbReference type="ARBA" id="ARBA00022840"/>
    </source>
</evidence>
<keyword evidence="10" id="KW-0325">Glycoprotein</keyword>
<feature type="compositionally biased region" description="Basic and acidic residues" evidence="11">
    <location>
        <begin position="23"/>
        <end position="47"/>
    </location>
</feature>
<dbReference type="FunFam" id="3.40.50.300:FF:000913">
    <property type="entry name" value="ABC multidrug transporter SitT"/>
    <property type="match status" value="1"/>
</dbReference>
<dbReference type="PROSITE" id="PS00211">
    <property type="entry name" value="ABC_TRANSPORTER_1"/>
    <property type="match status" value="2"/>
</dbReference>
<dbReference type="FunFam" id="1.20.1560.10:FF:000102">
    <property type="entry name" value="ABC multidrug transporter Mdr1"/>
    <property type="match status" value="1"/>
</dbReference>
<feature type="domain" description="ABC transmembrane type-1" evidence="14">
    <location>
        <begin position="753"/>
        <end position="1040"/>
    </location>
</feature>
<feature type="transmembrane region" description="Helical" evidence="12">
    <location>
        <begin position="316"/>
        <end position="335"/>
    </location>
</feature>
<dbReference type="InterPro" id="IPR003593">
    <property type="entry name" value="AAA+_ATPase"/>
</dbReference>
<dbReference type="STRING" id="98765.A0A2R6NE46"/>
<feature type="transmembrane region" description="Helical" evidence="12">
    <location>
        <begin position="895"/>
        <end position="916"/>
    </location>
</feature>
<feature type="domain" description="ABC transporter" evidence="13">
    <location>
        <begin position="416"/>
        <end position="661"/>
    </location>
</feature>
<sequence>MPHGTKLHHPGKDAGHDLVPVLSKHDQQPQSLDEKGSHNGDPGEKPSPELSTPDLRPVSFTSLFRFATKGDLSLNALGLVAAAAAGAAMPLMTLLFGNLVQDFVSFGTVLAQAKLGDANAQAGLPAAADHFKHTAANDASYLVYIGLGSFVCTFAYMYIWVYTGEVNAKRLREHYLRAVLRQDVAYFDNVGAGEVATRIQTDTHLVQQGTSEKVPLSLSFISAFFTGMILAYIRSWKLALALTSMIPGIGITGAVMNKFVSSYKQASLKHTASAGSVAEEVISTVRTAQAFGTQAILACLYDAPIELSRVASVRGAAIQGAGLSVFFFVIYSGYALAFSFGTTLINRNEATSGEVINVFYAILIGSFSLALLAPEMQAITHARAAAAKLYETIDRVPLIDSASEAGLKPETCVGEITLEDVRFNYPSRPNVPILKGLSISFPAGTTGALVGASGSGKSTIISLVERFYDPLSGSVKLDGIDVRDLNVKWLRSQIGLVSQEPTLFATTIRGNVAHGLIGTKWEHASEDEKTTLIKEACVKANADGFISKLPMGYDTMVGERGFLLSGGQKQRVAIARAIVSDPRILLLDEATSALDTQSEGIVQDALDKAAAGRTTITVAHRLSTIKDAECIYVMGEGQVLESGTHRQLLADENGPYSRLVTAQKLRESDVKQVDPLEADDSTVRDIEDGSRGDFSKEAADEIPLGRIDTSRSLASEVLERRRQEENKSEQQYPMIYLFKRMGAINSDNWRRYLIGGIAACLFGVVYPAFGIVFGKAVNSFSELDPHQRRHDGDRNALWLFLIAICAATAGGFSNIYFGISAAELTGKLRSLSFRAILWQDVEFFDKDENSTGGLTSGLSDKPQKIEGLAGVTLGAIIQSISTLVTGFAIGLGFAWRLGLVGIACAPLIVSAGYIRLRIVVLKDQKNKKAHDQSAQLACEAAGAIRTVASLHREEDCCIAYSNSLEGPLRNSNKTALWSTLLFALSQSMVFYVIALVFWYGSRLVASQEVTPFHFFVTLMSTVFGSMQAGNVFQFVPDMSSATGAATDIINLLDSKPEIDAQSTEGGVPNNVQGRIRFENVHFRYPTRPDTRVLRGLDLTVKPGTYVALVGASGCGKSTAIQLIERFYDPLHGAIYLDEQPITGLNVSEYRKHIALVSQEPTLYAGTVRFNILLGATKPESKVTQEEIEEACRNANILEFINSLPDGFDTEVGGKGSQLSGGQKQRIAIARALLRDPKVLLLDEATSALDSNSERVVQDALDQAAKGRTTIAIAHRLSTIQNADCIYFIKEGTVSESGTHDELLEKRGDYYEYVRLQDLSRK</sequence>
<dbReference type="InterPro" id="IPR003439">
    <property type="entry name" value="ABC_transporter-like_ATP-bd"/>
</dbReference>
<evidence type="ECO:0000256" key="9">
    <source>
        <dbReference type="ARBA" id="ARBA00023136"/>
    </source>
</evidence>
<proteinExistence type="inferred from homology"/>
<evidence type="ECO:0000256" key="4">
    <source>
        <dbReference type="ARBA" id="ARBA00022692"/>
    </source>
</evidence>
<feature type="domain" description="ABC transporter" evidence="13">
    <location>
        <begin position="1075"/>
        <end position="1315"/>
    </location>
</feature>
<keyword evidence="16" id="KW-1185">Reference proteome</keyword>
<gene>
    <name evidence="15" type="ORF">PHLCEN_2v13659</name>
</gene>
<dbReference type="InterPro" id="IPR039421">
    <property type="entry name" value="Type_1_exporter"/>
</dbReference>
<dbReference type="PROSITE" id="PS50893">
    <property type="entry name" value="ABC_TRANSPORTER_2"/>
    <property type="match status" value="2"/>
</dbReference>
<dbReference type="CDD" id="cd18577">
    <property type="entry name" value="ABC_6TM_Pgp_ABCB1_D1_like"/>
    <property type="match status" value="1"/>
</dbReference>
<feature type="transmembrane region" description="Helical" evidence="12">
    <location>
        <begin position="214"/>
        <end position="233"/>
    </location>
</feature>
<feature type="transmembrane region" description="Helical" evidence="12">
    <location>
        <begin position="868"/>
        <end position="889"/>
    </location>
</feature>
<feature type="transmembrane region" description="Helical" evidence="12">
    <location>
        <begin position="72"/>
        <end position="96"/>
    </location>
</feature>
<dbReference type="InterPro" id="IPR027417">
    <property type="entry name" value="P-loop_NTPase"/>
</dbReference>
<organism evidence="15 16">
    <name type="scientific">Hermanssonia centrifuga</name>
    <dbReference type="NCBI Taxonomy" id="98765"/>
    <lineage>
        <taxon>Eukaryota</taxon>
        <taxon>Fungi</taxon>
        <taxon>Dikarya</taxon>
        <taxon>Basidiomycota</taxon>
        <taxon>Agaricomycotina</taxon>
        <taxon>Agaricomycetes</taxon>
        <taxon>Polyporales</taxon>
        <taxon>Meruliaceae</taxon>
        <taxon>Hermanssonia</taxon>
    </lineage>
</organism>
<comment type="caution">
    <text evidence="15">The sequence shown here is derived from an EMBL/GenBank/DDBJ whole genome shotgun (WGS) entry which is preliminary data.</text>
</comment>
<feature type="transmembrane region" description="Helical" evidence="12">
    <location>
        <begin position="141"/>
        <end position="162"/>
    </location>
</feature>
<evidence type="ECO:0000256" key="8">
    <source>
        <dbReference type="ARBA" id="ARBA00022989"/>
    </source>
</evidence>
<dbReference type="InterPro" id="IPR011527">
    <property type="entry name" value="ABC1_TM_dom"/>
</dbReference>
<dbReference type="PANTHER" id="PTHR43394:SF1">
    <property type="entry name" value="ATP-BINDING CASSETTE SUB-FAMILY B MEMBER 10, MITOCHONDRIAL"/>
    <property type="match status" value="1"/>
</dbReference>
<keyword evidence="9 12" id="KW-0472">Membrane</keyword>
<feature type="region of interest" description="Disordered" evidence="11">
    <location>
        <begin position="1"/>
        <end position="54"/>
    </location>
</feature>
<dbReference type="Pfam" id="PF00005">
    <property type="entry name" value="ABC_tran"/>
    <property type="match status" value="2"/>
</dbReference>
<dbReference type="GO" id="GO:0090374">
    <property type="term" value="P:oligopeptide export from mitochondrion"/>
    <property type="evidence" value="ECO:0007669"/>
    <property type="project" value="TreeGrafter"/>
</dbReference>
<evidence type="ECO:0000256" key="1">
    <source>
        <dbReference type="ARBA" id="ARBA00004651"/>
    </source>
</evidence>
<evidence type="ECO:0000313" key="16">
    <source>
        <dbReference type="Proteomes" id="UP000186601"/>
    </source>
</evidence>
<dbReference type="FunFam" id="3.40.50.300:FF:000066">
    <property type="entry name" value="ABC transporter B family member 1"/>
    <property type="match status" value="1"/>
</dbReference>
<dbReference type="PANTHER" id="PTHR43394">
    <property type="entry name" value="ATP-DEPENDENT PERMEASE MDL1, MITOCHONDRIAL"/>
    <property type="match status" value="1"/>
</dbReference>
<dbReference type="GO" id="GO:0005743">
    <property type="term" value="C:mitochondrial inner membrane"/>
    <property type="evidence" value="ECO:0007669"/>
    <property type="project" value="TreeGrafter"/>
</dbReference>
<feature type="domain" description="ABC transmembrane type-1" evidence="14">
    <location>
        <begin position="76"/>
        <end position="381"/>
    </location>
</feature>
<dbReference type="OrthoDB" id="6500128at2759"/>
<dbReference type="CDD" id="cd18578">
    <property type="entry name" value="ABC_6TM_Pgp_ABCB1_D2_like"/>
    <property type="match status" value="1"/>
</dbReference>
<dbReference type="SMART" id="SM00382">
    <property type="entry name" value="AAA"/>
    <property type="match status" value="2"/>
</dbReference>
<keyword evidence="7" id="KW-0067">ATP-binding</keyword>
<reference evidence="15 16" key="1">
    <citation type="submission" date="2018-02" db="EMBL/GenBank/DDBJ databases">
        <title>Genome sequence of the basidiomycete white-rot fungus Phlebia centrifuga.</title>
        <authorList>
            <person name="Granchi Z."/>
            <person name="Peng M."/>
            <person name="de Vries R.P."/>
            <person name="Hilden K."/>
            <person name="Makela M.R."/>
            <person name="Grigoriev I."/>
            <person name="Riley R."/>
        </authorList>
    </citation>
    <scope>NUCLEOTIDE SEQUENCE [LARGE SCALE GENOMIC DNA]</scope>
    <source>
        <strain evidence="15 16">FBCC195</strain>
    </source>
</reference>
<dbReference type="InterPro" id="IPR017871">
    <property type="entry name" value="ABC_transporter-like_CS"/>
</dbReference>
<dbReference type="Gene3D" id="1.20.1560.10">
    <property type="entry name" value="ABC transporter type 1, transmembrane domain"/>
    <property type="match status" value="1"/>
</dbReference>
<evidence type="ECO:0000256" key="2">
    <source>
        <dbReference type="ARBA" id="ARBA00007577"/>
    </source>
</evidence>
<name>A0A2R6NE46_9APHY</name>
<feature type="transmembrane region" description="Helical" evidence="12">
    <location>
        <begin position="355"/>
        <end position="373"/>
    </location>
</feature>
<feature type="transmembrane region" description="Helical" evidence="12">
    <location>
        <begin position="975"/>
        <end position="1000"/>
    </location>
</feature>
<accession>A0A2R6NE46</accession>
<dbReference type="GO" id="GO:0005886">
    <property type="term" value="C:plasma membrane"/>
    <property type="evidence" value="ECO:0007669"/>
    <property type="project" value="UniProtKB-SubCell"/>
</dbReference>
<keyword evidence="5" id="KW-0677">Repeat</keyword>
<evidence type="ECO:0000256" key="6">
    <source>
        <dbReference type="ARBA" id="ARBA00022741"/>
    </source>
</evidence>
<dbReference type="InterPro" id="IPR036640">
    <property type="entry name" value="ABC1_TM_sf"/>
</dbReference>
<evidence type="ECO:0000256" key="3">
    <source>
        <dbReference type="ARBA" id="ARBA00022448"/>
    </source>
</evidence>
<evidence type="ECO:0000259" key="14">
    <source>
        <dbReference type="PROSITE" id="PS50929"/>
    </source>
</evidence>
<dbReference type="CDD" id="cd03249">
    <property type="entry name" value="ABC_MTABC3_MDL1_MDL2"/>
    <property type="match status" value="2"/>
</dbReference>
<keyword evidence="6" id="KW-0547">Nucleotide-binding</keyword>
<evidence type="ECO:0000256" key="12">
    <source>
        <dbReference type="SAM" id="Phobius"/>
    </source>
</evidence>
<protein>
    <submittedName>
        <fullName evidence="15">Uncharacterized protein</fullName>
    </submittedName>
</protein>
<dbReference type="GO" id="GO:0016887">
    <property type="term" value="F:ATP hydrolysis activity"/>
    <property type="evidence" value="ECO:0007669"/>
    <property type="project" value="InterPro"/>
</dbReference>
<dbReference type="SUPFAM" id="SSF52540">
    <property type="entry name" value="P-loop containing nucleoside triphosphate hydrolases"/>
    <property type="match status" value="2"/>
</dbReference>
<dbReference type="GO" id="GO:0005524">
    <property type="term" value="F:ATP binding"/>
    <property type="evidence" value="ECO:0007669"/>
    <property type="project" value="UniProtKB-KW"/>
</dbReference>
<dbReference type="Proteomes" id="UP000186601">
    <property type="component" value="Unassembled WGS sequence"/>
</dbReference>
<feature type="transmembrane region" description="Helical" evidence="12">
    <location>
        <begin position="752"/>
        <end position="777"/>
    </location>
</feature>
<feature type="transmembrane region" description="Helical" evidence="12">
    <location>
        <begin position="797"/>
        <end position="819"/>
    </location>
</feature>
<feature type="transmembrane region" description="Helical" evidence="12">
    <location>
        <begin position="239"/>
        <end position="260"/>
    </location>
</feature>